<proteinExistence type="predicted"/>
<evidence type="ECO:0000313" key="1">
    <source>
        <dbReference type="EnsemblMetazoa" id="PPA39447.1"/>
    </source>
</evidence>
<keyword evidence="2" id="KW-1185">Reference proteome</keyword>
<protein>
    <submittedName>
        <fullName evidence="1">Uncharacterized protein</fullName>
    </submittedName>
</protein>
<organism evidence="1 2">
    <name type="scientific">Pristionchus pacificus</name>
    <name type="common">Parasitic nematode worm</name>
    <dbReference type="NCBI Taxonomy" id="54126"/>
    <lineage>
        <taxon>Eukaryota</taxon>
        <taxon>Metazoa</taxon>
        <taxon>Ecdysozoa</taxon>
        <taxon>Nematoda</taxon>
        <taxon>Chromadorea</taxon>
        <taxon>Rhabditida</taxon>
        <taxon>Rhabditina</taxon>
        <taxon>Diplogasteromorpha</taxon>
        <taxon>Diplogasteroidea</taxon>
        <taxon>Neodiplogasteridae</taxon>
        <taxon>Pristionchus</taxon>
    </lineage>
</organism>
<dbReference type="EnsemblMetazoa" id="PPA39447.1">
    <property type="protein sequence ID" value="PPA39447.1"/>
    <property type="gene ID" value="WBGene00277816"/>
</dbReference>
<name>A0A2A6D0Y0_PRIPA</name>
<gene>
    <name evidence="1" type="primary">WBGene00277816</name>
</gene>
<evidence type="ECO:0000313" key="2">
    <source>
        <dbReference type="Proteomes" id="UP000005239"/>
    </source>
</evidence>
<sequence>DQNEVNAVAEERKLREGGAPFIQYDRMCPICLKPNVHDRAHLRPLALPPLC</sequence>
<dbReference type="AlphaFoldDB" id="A0A2A6D0Y0"/>
<accession>A0A8R1YYF9</accession>
<dbReference type="Proteomes" id="UP000005239">
    <property type="component" value="Unassembled WGS sequence"/>
</dbReference>
<reference evidence="1" key="2">
    <citation type="submission" date="2022-06" db="UniProtKB">
        <authorList>
            <consortium name="EnsemblMetazoa"/>
        </authorList>
    </citation>
    <scope>IDENTIFICATION</scope>
    <source>
        <strain evidence="1">PS312</strain>
    </source>
</reference>
<accession>A0A2A6D0Y0</accession>
<reference evidence="2" key="1">
    <citation type="journal article" date="2008" name="Nat. Genet.">
        <title>The Pristionchus pacificus genome provides a unique perspective on nematode lifestyle and parasitism.</title>
        <authorList>
            <person name="Dieterich C."/>
            <person name="Clifton S.W."/>
            <person name="Schuster L.N."/>
            <person name="Chinwalla A."/>
            <person name="Delehaunty K."/>
            <person name="Dinkelacker I."/>
            <person name="Fulton L."/>
            <person name="Fulton R."/>
            <person name="Godfrey J."/>
            <person name="Minx P."/>
            <person name="Mitreva M."/>
            <person name="Roeseler W."/>
            <person name="Tian H."/>
            <person name="Witte H."/>
            <person name="Yang S.P."/>
            <person name="Wilson R.K."/>
            <person name="Sommer R.J."/>
        </authorList>
    </citation>
    <scope>NUCLEOTIDE SEQUENCE [LARGE SCALE GENOMIC DNA]</scope>
    <source>
        <strain evidence="2">PS312</strain>
    </source>
</reference>